<gene>
    <name evidence="1" type="ORF">SI8410_04005037</name>
</gene>
<evidence type="ECO:0000313" key="2">
    <source>
        <dbReference type="Proteomes" id="UP000663760"/>
    </source>
</evidence>
<proteinExistence type="predicted"/>
<dbReference type="Proteomes" id="UP000663760">
    <property type="component" value="Chromosome 4"/>
</dbReference>
<dbReference type="AlphaFoldDB" id="A0A7I8KAQ6"/>
<dbReference type="EMBL" id="LR746267">
    <property type="protein sequence ID" value="CAA7394376.1"/>
    <property type="molecule type" value="Genomic_DNA"/>
</dbReference>
<sequence>MWFNLYLRFVEDFEFVDSKVGFFSKITVLWIQA</sequence>
<evidence type="ECO:0000313" key="1">
    <source>
        <dbReference type="EMBL" id="CAA7394376.1"/>
    </source>
</evidence>
<organism evidence="1 2">
    <name type="scientific">Spirodela intermedia</name>
    <name type="common">Intermediate duckweed</name>
    <dbReference type="NCBI Taxonomy" id="51605"/>
    <lineage>
        <taxon>Eukaryota</taxon>
        <taxon>Viridiplantae</taxon>
        <taxon>Streptophyta</taxon>
        <taxon>Embryophyta</taxon>
        <taxon>Tracheophyta</taxon>
        <taxon>Spermatophyta</taxon>
        <taxon>Magnoliopsida</taxon>
        <taxon>Liliopsida</taxon>
        <taxon>Araceae</taxon>
        <taxon>Lemnoideae</taxon>
        <taxon>Spirodela</taxon>
    </lineage>
</organism>
<accession>A0A7I8KAQ6</accession>
<reference evidence="1" key="1">
    <citation type="submission" date="2020-02" db="EMBL/GenBank/DDBJ databases">
        <authorList>
            <person name="Scholz U."/>
            <person name="Mascher M."/>
            <person name="Fiebig A."/>
        </authorList>
    </citation>
    <scope>NUCLEOTIDE SEQUENCE</scope>
</reference>
<name>A0A7I8KAQ6_SPIIN</name>
<protein>
    <submittedName>
        <fullName evidence="1">Uncharacterized protein</fullName>
    </submittedName>
</protein>
<keyword evidence="2" id="KW-1185">Reference proteome</keyword>